<evidence type="ECO:0000313" key="3">
    <source>
        <dbReference type="EMBL" id="SEM15107.1"/>
    </source>
</evidence>
<dbReference type="GeneID" id="83543636"/>
<sequence>MAKEKTLEECIKDGYTPDTIARNIKRLDDDVIEIRRYNDGNFKADGAWIWFIVVLCLMVTSIITQDRIYRDMQWAISPDIYLKPHYEDLRGVYERQGALDEFRSYEEYRKGMVREHSYARYTGAFFIALPILLFLWVASPKWRPLRIDRRRRLVYFVNFGQLYIDRYPDYARQHHKVMEYLDTDMHQPWIRHPCDGGLRFTLSHAKKPTTRRFSVGIFKPACPFQNHVLKAFLNDYLSTDNPEAYQHYFKKTGRIKTDFINFFYQFTLFPTRGYNEERTERQIQEWLQKNPEDEHFDYGLLDNRDNK</sequence>
<keyword evidence="1" id="KW-0812">Transmembrane</keyword>
<name>A0A1H7W273_9PAST</name>
<reference evidence="2 5" key="3">
    <citation type="journal article" date="2023" name="Front. Microbiol.">
        <title>Phylogeography and host specificity of Pasteurellaceae pathogenic to sea-farmed fish in the north-east Atlantic.</title>
        <authorList>
            <person name="Gulla S."/>
            <person name="Colquhoun D.J."/>
            <person name="Olsen A.B."/>
            <person name="Spilsberg B."/>
            <person name="Lagesen K."/>
            <person name="Aakesson C.P."/>
            <person name="Strom S."/>
            <person name="Manji F."/>
            <person name="Birkbeck T.H."/>
            <person name="Nilsen H.K."/>
        </authorList>
    </citation>
    <scope>NUCLEOTIDE SEQUENCE [LARGE SCALE GENOMIC DNA]</scope>
    <source>
        <strain evidence="2 5">VIO11850</strain>
    </source>
</reference>
<reference evidence="4" key="1">
    <citation type="submission" date="2016-10" db="EMBL/GenBank/DDBJ databases">
        <authorList>
            <person name="Varghese N."/>
            <person name="Submissions S."/>
        </authorList>
    </citation>
    <scope>NUCLEOTIDE SEQUENCE [LARGE SCALE GENOMIC DNA]</scope>
    <source>
        <strain evidence="4">DSM 24204</strain>
    </source>
</reference>
<reference evidence="3" key="2">
    <citation type="submission" date="2016-10" db="EMBL/GenBank/DDBJ databases">
        <authorList>
            <person name="de Groot N.N."/>
        </authorList>
    </citation>
    <scope>NUCLEOTIDE SEQUENCE [LARGE SCALE GENOMIC DNA]</scope>
    <source>
        <strain evidence="3">DSM 24204</strain>
    </source>
</reference>
<dbReference type="Proteomes" id="UP001224812">
    <property type="component" value="Unassembled WGS sequence"/>
</dbReference>
<dbReference type="EMBL" id="FOBN01000006">
    <property type="protein sequence ID" value="SEM15107.1"/>
    <property type="molecule type" value="Genomic_DNA"/>
</dbReference>
<accession>A0A1H7W273</accession>
<keyword evidence="1" id="KW-0472">Membrane</keyword>
<dbReference type="AlphaFoldDB" id="A0A1H7W273"/>
<dbReference type="RefSeq" id="WP_090921167.1">
    <property type="nucleotide sequence ID" value="NZ_CP016180.1"/>
</dbReference>
<feature type="transmembrane region" description="Helical" evidence="1">
    <location>
        <begin position="118"/>
        <end position="138"/>
    </location>
</feature>
<evidence type="ECO:0000313" key="4">
    <source>
        <dbReference type="Proteomes" id="UP000198883"/>
    </source>
</evidence>
<protein>
    <submittedName>
        <fullName evidence="3">Uncharacterized protein</fullName>
    </submittedName>
</protein>
<keyword evidence="5" id="KW-1185">Reference proteome</keyword>
<dbReference type="OrthoDB" id="5671023at2"/>
<dbReference type="Proteomes" id="UP000198883">
    <property type="component" value="Unassembled WGS sequence"/>
</dbReference>
<evidence type="ECO:0000313" key="5">
    <source>
        <dbReference type="Proteomes" id="UP001224812"/>
    </source>
</evidence>
<feature type="transmembrane region" description="Helical" evidence="1">
    <location>
        <begin position="47"/>
        <end position="64"/>
    </location>
</feature>
<gene>
    <name evidence="2" type="ORF">QJT92_03770</name>
    <name evidence="3" type="ORF">SAMN05444853_10677</name>
</gene>
<keyword evidence="1" id="KW-1133">Transmembrane helix</keyword>
<evidence type="ECO:0000313" key="2">
    <source>
        <dbReference type="EMBL" id="MDP8085046.1"/>
    </source>
</evidence>
<organism evidence="3 4">
    <name type="scientific">Phocoenobacter skyensis</name>
    <dbReference type="NCBI Taxonomy" id="97481"/>
    <lineage>
        <taxon>Bacteria</taxon>
        <taxon>Pseudomonadati</taxon>
        <taxon>Pseudomonadota</taxon>
        <taxon>Gammaproteobacteria</taxon>
        <taxon>Pasteurellales</taxon>
        <taxon>Pasteurellaceae</taxon>
        <taxon>Phocoenobacter</taxon>
    </lineage>
</organism>
<dbReference type="EMBL" id="JASAVS010000005">
    <property type="protein sequence ID" value="MDP8085046.1"/>
    <property type="molecule type" value="Genomic_DNA"/>
</dbReference>
<proteinExistence type="predicted"/>
<evidence type="ECO:0000256" key="1">
    <source>
        <dbReference type="SAM" id="Phobius"/>
    </source>
</evidence>